<gene>
    <name evidence="2" type="ORF">SAMN05216462_1585</name>
</gene>
<keyword evidence="1" id="KW-0472">Membrane</keyword>
<keyword evidence="1" id="KW-0812">Transmembrane</keyword>
<dbReference type="AlphaFoldDB" id="A0A1H4BRR6"/>
<dbReference type="OrthoDB" id="1077176at2"/>
<feature type="transmembrane region" description="Helical" evidence="1">
    <location>
        <begin position="55"/>
        <end position="79"/>
    </location>
</feature>
<feature type="transmembrane region" description="Helical" evidence="1">
    <location>
        <begin position="195"/>
        <end position="217"/>
    </location>
</feature>
<evidence type="ECO:0000256" key="1">
    <source>
        <dbReference type="SAM" id="Phobius"/>
    </source>
</evidence>
<feature type="transmembrane region" description="Helical" evidence="1">
    <location>
        <begin position="23"/>
        <end position="49"/>
    </location>
</feature>
<evidence type="ECO:0008006" key="4">
    <source>
        <dbReference type="Google" id="ProtNLM"/>
    </source>
</evidence>
<name>A0A1H4BRR6_XYLRU</name>
<organism evidence="2 3">
    <name type="scientific">Xylanibacter ruminicola</name>
    <name type="common">Prevotella ruminicola</name>
    <dbReference type="NCBI Taxonomy" id="839"/>
    <lineage>
        <taxon>Bacteria</taxon>
        <taxon>Pseudomonadati</taxon>
        <taxon>Bacteroidota</taxon>
        <taxon>Bacteroidia</taxon>
        <taxon>Bacteroidales</taxon>
        <taxon>Prevotellaceae</taxon>
        <taxon>Xylanibacter</taxon>
    </lineage>
</organism>
<proteinExistence type="predicted"/>
<dbReference type="EMBL" id="FNRF01000003">
    <property type="protein sequence ID" value="SEA50866.1"/>
    <property type="molecule type" value="Genomic_DNA"/>
</dbReference>
<protein>
    <recommendedName>
        <fullName evidence="4">ABC-2 family transporter protein</fullName>
    </recommendedName>
</protein>
<evidence type="ECO:0000313" key="2">
    <source>
        <dbReference type="EMBL" id="SEA50866.1"/>
    </source>
</evidence>
<dbReference type="RefSeq" id="WP_139208926.1">
    <property type="nucleotide sequence ID" value="NZ_FNRF01000003.1"/>
</dbReference>
<evidence type="ECO:0000313" key="3">
    <source>
        <dbReference type="Proteomes" id="UP000182257"/>
    </source>
</evidence>
<feature type="transmembrane region" description="Helical" evidence="1">
    <location>
        <begin position="109"/>
        <end position="130"/>
    </location>
</feature>
<feature type="transmembrane region" description="Helical" evidence="1">
    <location>
        <begin position="229"/>
        <end position="249"/>
    </location>
</feature>
<accession>A0A1H4BRR6</accession>
<reference evidence="2 3" key="1">
    <citation type="submission" date="2016-10" db="EMBL/GenBank/DDBJ databases">
        <authorList>
            <person name="de Groot N.N."/>
        </authorList>
    </citation>
    <scope>NUCLEOTIDE SEQUENCE [LARGE SCALE GENOMIC DNA]</scope>
    <source>
        <strain evidence="2 3">D31d</strain>
    </source>
</reference>
<feature type="transmembrane region" description="Helical" evidence="1">
    <location>
        <begin position="166"/>
        <end position="188"/>
    </location>
</feature>
<sequence>MIQFNIHRFAMVARWSLTNDKSFYVRTLLQMFVLLTLMFLFFTTSFYWLRGADTGYRPCCVVVVMMFFIQVALGPAMMFNSMKGKHDMHALLLLPASNFEKYLMRYTTWIYVLGLTFVAFFGADLVQYVFNWLIGNNPQFVTGALFGRLNPPIVNWEAIGSKKVTVINALIILFLWTQSCFALGATFFRSHKYSWILTLLVLIFLSMVQSWLFPISYENQFDMIHGDAITLLYISDAVYGIWGIVNYWLSYKIFCRTQNIGKFVNI</sequence>
<keyword evidence="1" id="KW-1133">Transmembrane helix</keyword>
<dbReference type="Proteomes" id="UP000182257">
    <property type="component" value="Unassembled WGS sequence"/>
</dbReference>